<organism evidence="1 2">
    <name type="scientific">Streptomyces maoxianensis</name>
    <dbReference type="NCBI Taxonomy" id="1459942"/>
    <lineage>
        <taxon>Bacteria</taxon>
        <taxon>Bacillati</taxon>
        <taxon>Actinomycetota</taxon>
        <taxon>Actinomycetes</taxon>
        <taxon>Kitasatosporales</taxon>
        <taxon>Streptomycetaceae</taxon>
        <taxon>Streptomyces</taxon>
    </lineage>
</organism>
<dbReference type="SUPFAM" id="SSF53756">
    <property type="entry name" value="UDP-Glycosyltransferase/glycogen phosphorylase"/>
    <property type="match status" value="1"/>
</dbReference>
<name>A0ABV9GA27_9ACTN</name>
<protein>
    <recommendedName>
        <fullName evidence="3">Glycosyltransferase family 1 protein</fullName>
    </recommendedName>
</protein>
<evidence type="ECO:0000313" key="1">
    <source>
        <dbReference type="EMBL" id="MFC4610393.1"/>
    </source>
</evidence>
<dbReference type="EMBL" id="JBHSFE010000016">
    <property type="protein sequence ID" value="MFC4610393.1"/>
    <property type="molecule type" value="Genomic_DNA"/>
</dbReference>
<comment type="caution">
    <text evidence="1">The sequence shown here is derived from an EMBL/GenBank/DDBJ whole genome shotgun (WGS) entry which is preliminary data.</text>
</comment>
<evidence type="ECO:0000313" key="2">
    <source>
        <dbReference type="Proteomes" id="UP001595993"/>
    </source>
</evidence>
<reference evidence="2" key="1">
    <citation type="journal article" date="2019" name="Int. J. Syst. Evol. Microbiol.">
        <title>The Global Catalogue of Microorganisms (GCM) 10K type strain sequencing project: providing services to taxonomists for standard genome sequencing and annotation.</title>
        <authorList>
            <consortium name="The Broad Institute Genomics Platform"/>
            <consortium name="The Broad Institute Genome Sequencing Center for Infectious Disease"/>
            <person name="Wu L."/>
            <person name="Ma J."/>
        </authorList>
    </citation>
    <scope>NUCLEOTIDE SEQUENCE [LARGE SCALE GENOMIC DNA]</scope>
    <source>
        <strain evidence="2">CGMCC 4.7139</strain>
    </source>
</reference>
<sequence length="48" mass="5188">MRVLSTHGLRENVEPSVGLAVRLRGLGAEVRVCVPSDCAELLAEIQSR</sequence>
<keyword evidence="2" id="KW-1185">Reference proteome</keyword>
<accession>A0ABV9GA27</accession>
<dbReference type="RefSeq" id="WP_215098140.1">
    <property type="nucleotide sequence ID" value="NZ_JBHSFE010000016.1"/>
</dbReference>
<dbReference type="Proteomes" id="UP001595993">
    <property type="component" value="Unassembled WGS sequence"/>
</dbReference>
<gene>
    <name evidence="1" type="ORF">ACFO9E_21650</name>
</gene>
<evidence type="ECO:0008006" key="3">
    <source>
        <dbReference type="Google" id="ProtNLM"/>
    </source>
</evidence>
<dbReference type="Gene3D" id="3.40.50.2000">
    <property type="entry name" value="Glycogen Phosphorylase B"/>
    <property type="match status" value="1"/>
</dbReference>
<proteinExistence type="predicted"/>